<dbReference type="PANTHER" id="PTHR30616:SF2">
    <property type="entry name" value="PURINE NUCLEOSIDE PHOSPHORYLASE LACC1"/>
    <property type="match status" value="1"/>
</dbReference>
<dbReference type="InterPro" id="IPR003730">
    <property type="entry name" value="Cu_polyphenol_OxRdtase"/>
</dbReference>
<keyword evidence="4" id="KW-0479">Metal-binding</keyword>
<comment type="catalytic activity">
    <reaction evidence="8">
        <text>adenosine + phosphate = alpha-D-ribose 1-phosphate + adenine</text>
        <dbReference type="Rhea" id="RHEA:27642"/>
        <dbReference type="ChEBI" id="CHEBI:16335"/>
        <dbReference type="ChEBI" id="CHEBI:16708"/>
        <dbReference type="ChEBI" id="CHEBI:43474"/>
        <dbReference type="ChEBI" id="CHEBI:57720"/>
        <dbReference type="EC" id="2.4.2.1"/>
    </reaction>
    <physiologicalReaction direction="left-to-right" evidence="8">
        <dbReference type="Rhea" id="RHEA:27643"/>
    </physiologicalReaction>
</comment>
<keyword evidence="11" id="KW-1185">Reference proteome</keyword>
<evidence type="ECO:0000256" key="7">
    <source>
        <dbReference type="ARBA" id="ARBA00047989"/>
    </source>
</evidence>
<comment type="caution">
    <text evidence="10">The sequence shown here is derived from an EMBL/GenBank/DDBJ whole genome shotgun (WGS) entry which is preliminary data.</text>
</comment>
<dbReference type="InterPro" id="IPR011324">
    <property type="entry name" value="Cytotoxic_necrot_fac-like_cat"/>
</dbReference>
<accession>A0ABQ9FH68</accession>
<keyword evidence="6" id="KW-0862">Zinc</keyword>
<organism evidence="10 11">
    <name type="scientific">Tegillarca granosa</name>
    <name type="common">Malaysian cockle</name>
    <name type="synonym">Anadara granosa</name>
    <dbReference type="NCBI Taxonomy" id="220873"/>
    <lineage>
        <taxon>Eukaryota</taxon>
        <taxon>Metazoa</taxon>
        <taxon>Spiralia</taxon>
        <taxon>Lophotrochozoa</taxon>
        <taxon>Mollusca</taxon>
        <taxon>Bivalvia</taxon>
        <taxon>Autobranchia</taxon>
        <taxon>Pteriomorphia</taxon>
        <taxon>Arcoida</taxon>
        <taxon>Arcoidea</taxon>
        <taxon>Arcidae</taxon>
        <taxon>Tegillarca</taxon>
    </lineage>
</organism>
<comment type="catalytic activity">
    <reaction evidence="9">
        <text>S-methyl-5'-thioadenosine + phosphate = 5-(methylsulfanyl)-alpha-D-ribose 1-phosphate + adenine</text>
        <dbReference type="Rhea" id="RHEA:11852"/>
        <dbReference type="ChEBI" id="CHEBI:16708"/>
        <dbReference type="ChEBI" id="CHEBI:17509"/>
        <dbReference type="ChEBI" id="CHEBI:43474"/>
        <dbReference type="ChEBI" id="CHEBI:58533"/>
        <dbReference type="EC" id="2.4.2.28"/>
    </reaction>
    <physiologicalReaction direction="left-to-right" evidence="9">
        <dbReference type="Rhea" id="RHEA:11853"/>
    </physiologicalReaction>
</comment>
<evidence type="ECO:0000256" key="8">
    <source>
        <dbReference type="ARBA" id="ARBA00048968"/>
    </source>
</evidence>
<gene>
    <name evidence="10" type="ORF">KUTeg_005772</name>
</gene>
<sequence>MDTSNRKKAVILDFYHEDIKTSSIREIFQKHDCEDSMLFFFTDKNLSLKEITGSFPFLSEIPKEYINIIVTQSILTAFYTAKRSLDLAGITDITLYCSDSKVNYWSVVERILLTPVHTLKLPSSTKSSTVCDKALNDEVLEDAYTLVRGLPSNGQIKLFHSSLIPSDIFNHGFTSRNGGVSYMPGMKSLNLSYSNAKVDPLIIIKENRARLAKSAGFDEELFHLANAVHGNAVHIVGHDVKDGGYDGLLTNEDKVTVAAPGADCITTIFADPVQRVCGAAHAGWKGTISGITTEMVRLMEEKFNCKADNILVVMGPSIGKCCFEFGEEESKLFSKIDPSLVVRREGKNKPFIDLQKANRLFLERHGVRPEHIDDTSATVCTSCNPELFFSYRRDGRPFGNQIGFIGLKAVSYS</sequence>
<evidence type="ECO:0000256" key="3">
    <source>
        <dbReference type="ARBA" id="ARBA00022679"/>
    </source>
</evidence>
<evidence type="ECO:0000256" key="6">
    <source>
        <dbReference type="ARBA" id="ARBA00022833"/>
    </source>
</evidence>
<dbReference type="EMBL" id="JARBDR010000280">
    <property type="protein sequence ID" value="KAJ8316673.1"/>
    <property type="molecule type" value="Genomic_DNA"/>
</dbReference>
<dbReference type="SUPFAM" id="SSF64438">
    <property type="entry name" value="CNF1/YfiH-like putative cysteine hydrolases"/>
    <property type="match status" value="1"/>
</dbReference>
<dbReference type="Gene3D" id="3.60.140.10">
    <property type="entry name" value="CNF1/YfiH-like putative cysteine hydrolases"/>
    <property type="match status" value="1"/>
</dbReference>
<dbReference type="PANTHER" id="PTHR30616">
    <property type="entry name" value="UNCHARACTERIZED PROTEIN YFIH"/>
    <property type="match status" value="1"/>
</dbReference>
<evidence type="ECO:0000256" key="4">
    <source>
        <dbReference type="ARBA" id="ARBA00022723"/>
    </source>
</evidence>
<keyword evidence="5" id="KW-0378">Hydrolase</keyword>
<dbReference type="CDD" id="cd16833">
    <property type="entry name" value="YfiH"/>
    <property type="match status" value="1"/>
</dbReference>
<dbReference type="Pfam" id="PF02578">
    <property type="entry name" value="Cu-oxidase_4"/>
    <property type="match status" value="1"/>
</dbReference>
<dbReference type="InterPro" id="IPR038371">
    <property type="entry name" value="Cu_polyphenol_OxRdtase_sf"/>
</dbReference>
<dbReference type="Proteomes" id="UP001217089">
    <property type="component" value="Unassembled WGS sequence"/>
</dbReference>
<evidence type="ECO:0000256" key="2">
    <source>
        <dbReference type="ARBA" id="ARBA00007353"/>
    </source>
</evidence>
<proteinExistence type="inferred from homology"/>
<protein>
    <recommendedName>
        <fullName evidence="12">Purine nucleoside phosphorylase</fullName>
    </recommendedName>
</protein>
<reference evidence="10 11" key="1">
    <citation type="submission" date="2022-12" db="EMBL/GenBank/DDBJ databases">
        <title>Chromosome-level genome of Tegillarca granosa.</title>
        <authorList>
            <person name="Kim J."/>
        </authorList>
    </citation>
    <scope>NUCLEOTIDE SEQUENCE [LARGE SCALE GENOMIC DNA]</scope>
    <source>
        <strain evidence="10">Teg-2019</strain>
        <tissue evidence="10">Adductor muscle</tissue>
    </source>
</reference>
<comment type="catalytic activity">
    <reaction evidence="7">
        <text>adenosine + H2O + H(+) = inosine + NH4(+)</text>
        <dbReference type="Rhea" id="RHEA:24408"/>
        <dbReference type="ChEBI" id="CHEBI:15377"/>
        <dbReference type="ChEBI" id="CHEBI:15378"/>
        <dbReference type="ChEBI" id="CHEBI:16335"/>
        <dbReference type="ChEBI" id="CHEBI:17596"/>
        <dbReference type="ChEBI" id="CHEBI:28938"/>
        <dbReference type="EC" id="3.5.4.4"/>
    </reaction>
    <physiologicalReaction direction="left-to-right" evidence="7">
        <dbReference type="Rhea" id="RHEA:24409"/>
    </physiologicalReaction>
</comment>
<comment type="catalytic activity">
    <reaction evidence="1">
        <text>inosine + phosphate = alpha-D-ribose 1-phosphate + hypoxanthine</text>
        <dbReference type="Rhea" id="RHEA:27646"/>
        <dbReference type="ChEBI" id="CHEBI:17368"/>
        <dbReference type="ChEBI" id="CHEBI:17596"/>
        <dbReference type="ChEBI" id="CHEBI:43474"/>
        <dbReference type="ChEBI" id="CHEBI:57720"/>
        <dbReference type="EC" id="2.4.2.1"/>
    </reaction>
    <physiologicalReaction direction="left-to-right" evidence="1">
        <dbReference type="Rhea" id="RHEA:27647"/>
    </physiologicalReaction>
</comment>
<evidence type="ECO:0000256" key="1">
    <source>
        <dbReference type="ARBA" id="ARBA00000553"/>
    </source>
</evidence>
<name>A0ABQ9FH68_TEGGR</name>
<evidence type="ECO:0000256" key="5">
    <source>
        <dbReference type="ARBA" id="ARBA00022801"/>
    </source>
</evidence>
<comment type="similarity">
    <text evidence="2">Belongs to the purine nucleoside phosphorylase YfiH/LACC1 family.</text>
</comment>
<evidence type="ECO:0000256" key="9">
    <source>
        <dbReference type="ARBA" id="ARBA00049893"/>
    </source>
</evidence>
<evidence type="ECO:0000313" key="10">
    <source>
        <dbReference type="EMBL" id="KAJ8316673.1"/>
    </source>
</evidence>
<keyword evidence="3" id="KW-0808">Transferase</keyword>
<evidence type="ECO:0008006" key="12">
    <source>
        <dbReference type="Google" id="ProtNLM"/>
    </source>
</evidence>
<evidence type="ECO:0000313" key="11">
    <source>
        <dbReference type="Proteomes" id="UP001217089"/>
    </source>
</evidence>